<proteinExistence type="predicted"/>
<accession>A0A8E0N7U1</accession>
<feature type="region of interest" description="Disordered" evidence="1">
    <location>
        <begin position="1"/>
        <end position="44"/>
    </location>
</feature>
<protein>
    <submittedName>
        <fullName evidence="2">Uncharacterized protein</fullName>
    </submittedName>
</protein>
<evidence type="ECO:0000313" key="2">
    <source>
        <dbReference type="EMBL" id="GAD57824.1"/>
    </source>
</evidence>
<dbReference type="EMBL" id="BATC01000001">
    <property type="protein sequence ID" value="GAD57824.1"/>
    <property type="molecule type" value="Genomic_DNA"/>
</dbReference>
<dbReference type="Proteomes" id="UP000016569">
    <property type="component" value="Unassembled WGS sequence"/>
</dbReference>
<gene>
    <name evidence="2" type="ORF">MBEBAB_0074</name>
</gene>
<reference evidence="3" key="1">
    <citation type="journal article" date="2013" name="Genome Announc.">
        <title>Draft Genome Sequence of the Dimorphic Prosthecate Bacterium Brevundimonas abyssalis TAR-001T.</title>
        <authorList>
            <person name="Tsubouchi T."/>
            <person name="Nishi S."/>
            <person name="Usui K."/>
            <person name="Shimane Y."/>
            <person name="Takaki Y."/>
            <person name="Maruyama T."/>
            <person name="Hatada Y."/>
        </authorList>
    </citation>
    <scope>NUCLEOTIDE SEQUENCE [LARGE SCALE GENOMIC DNA]</scope>
    <source>
        <strain evidence="3">TAR-001</strain>
    </source>
</reference>
<evidence type="ECO:0000256" key="1">
    <source>
        <dbReference type="SAM" id="MobiDB-lite"/>
    </source>
</evidence>
<comment type="caution">
    <text evidence="2">The sequence shown here is derived from an EMBL/GenBank/DDBJ whole genome shotgun (WGS) entry which is preliminary data.</text>
</comment>
<feature type="compositionally biased region" description="Polar residues" evidence="1">
    <location>
        <begin position="33"/>
        <end position="44"/>
    </location>
</feature>
<name>A0A8E0N7U1_9CAUL</name>
<organism evidence="2 3">
    <name type="scientific">Brevundimonas abyssalis TAR-001</name>
    <dbReference type="NCBI Taxonomy" id="1391729"/>
    <lineage>
        <taxon>Bacteria</taxon>
        <taxon>Pseudomonadati</taxon>
        <taxon>Pseudomonadota</taxon>
        <taxon>Alphaproteobacteria</taxon>
        <taxon>Caulobacterales</taxon>
        <taxon>Caulobacteraceae</taxon>
        <taxon>Brevundimonas</taxon>
    </lineage>
</organism>
<keyword evidence="3" id="KW-1185">Reference proteome</keyword>
<dbReference type="AlphaFoldDB" id="A0A8E0N7U1"/>
<evidence type="ECO:0000313" key="3">
    <source>
        <dbReference type="Proteomes" id="UP000016569"/>
    </source>
</evidence>
<sequence length="44" mass="4498">MGGVGLVPADLISDSAPEKKDSANCPKSRKAVSKQSLKSSEIAP</sequence>